<dbReference type="FunFam" id="3.10.580.10:FF:000043">
    <property type="entry name" value="Sds23p"/>
    <property type="match status" value="1"/>
</dbReference>
<gene>
    <name evidence="9" type="ORF">AW171_hschr31679</name>
</gene>
<evidence type="ECO:0000256" key="6">
    <source>
        <dbReference type="PIRNR" id="PIRNR018148"/>
    </source>
</evidence>
<evidence type="ECO:0000256" key="7">
    <source>
        <dbReference type="PROSITE-ProRule" id="PRU00703"/>
    </source>
</evidence>
<evidence type="ECO:0000313" key="10">
    <source>
        <dbReference type="Proteomes" id="UP000243052"/>
    </source>
</evidence>
<dbReference type="OrthoDB" id="449052at2759"/>
<keyword evidence="3 6" id="KW-0963">Cytoplasm</keyword>
<dbReference type="EMBL" id="CP014243">
    <property type="protein sequence ID" value="AMD19826.1"/>
    <property type="molecule type" value="Genomic_DNA"/>
</dbReference>
<evidence type="ECO:0000256" key="4">
    <source>
        <dbReference type="ARBA" id="ARBA00022737"/>
    </source>
</evidence>
<evidence type="ECO:0000256" key="2">
    <source>
        <dbReference type="ARBA" id="ARBA00006624"/>
    </source>
</evidence>
<dbReference type="SMART" id="SM00116">
    <property type="entry name" value="CBS"/>
    <property type="match status" value="4"/>
</dbReference>
<comment type="similarity">
    <text evidence="2 6">Belongs to the SDS23 family.</text>
</comment>
<dbReference type="InterPro" id="IPR050511">
    <property type="entry name" value="AMPK_gamma/SDS23_families"/>
</dbReference>
<dbReference type="GO" id="GO:0004865">
    <property type="term" value="F:protein serine/threonine phosphatase inhibitor activity"/>
    <property type="evidence" value="ECO:0007669"/>
    <property type="project" value="TreeGrafter"/>
</dbReference>
<dbReference type="InterPro" id="IPR016711">
    <property type="entry name" value="Ssd23"/>
</dbReference>
<evidence type="ECO:0000313" key="9">
    <source>
        <dbReference type="EMBL" id="AMD19826.1"/>
    </source>
</evidence>
<dbReference type="Pfam" id="PF00571">
    <property type="entry name" value="CBS"/>
    <property type="match status" value="2"/>
</dbReference>
<dbReference type="AlphaFoldDB" id="A0A109UYF2"/>
<dbReference type="InterPro" id="IPR046342">
    <property type="entry name" value="CBS_dom_sf"/>
</dbReference>
<feature type="domain" description="CBS" evidence="8">
    <location>
        <begin position="283"/>
        <end position="345"/>
    </location>
</feature>
<dbReference type="PROSITE" id="PS51371">
    <property type="entry name" value="CBS"/>
    <property type="match status" value="2"/>
</dbReference>
<reference evidence="9 10" key="1">
    <citation type="submission" date="2016-01" db="EMBL/GenBank/DDBJ databases">
        <title>Genome sequence of the yeast Holleya sinecauda.</title>
        <authorList>
            <person name="Dietrich F.S."/>
        </authorList>
    </citation>
    <scope>NUCLEOTIDE SEQUENCE [LARGE SCALE GENOMIC DNA]</scope>
    <source>
        <strain evidence="9 10">ATCC 58844</strain>
    </source>
</reference>
<dbReference type="GO" id="GO:0030071">
    <property type="term" value="P:regulation of mitotic metaphase/anaphase transition"/>
    <property type="evidence" value="ECO:0007669"/>
    <property type="project" value="InterPro"/>
</dbReference>
<dbReference type="GO" id="GO:0042149">
    <property type="term" value="P:cellular response to glucose starvation"/>
    <property type="evidence" value="ECO:0007669"/>
    <property type="project" value="UniProtKB-UniRule"/>
</dbReference>
<dbReference type="GO" id="GO:0000920">
    <property type="term" value="P:septum digestion after cytokinesis"/>
    <property type="evidence" value="ECO:0007669"/>
    <property type="project" value="UniProtKB-ARBA"/>
</dbReference>
<comment type="function">
    <text evidence="6">Involved in DNA replication and cell separation.</text>
</comment>
<name>A0A109UYF2_9SACH</name>
<dbReference type="GO" id="GO:0005737">
    <property type="term" value="C:cytoplasm"/>
    <property type="evidence" value="ECO:0007669"/>
    <property type="project" value="UniProtKB-SubCell"/>
</dbReference>
<feature type="domain" description="CBS" evidence="8">
    <location>
        <begin position="201"/>
        <end position="259"/>
    </location>
</feature>
<sequence length="488" mass="53760">MSEKHQVSNGAATIGASPGQRHASIVEMLSTPPPPANVLGGWTPLVEEQQANSQHHQQSNQQNQQLKYNYLSATSSQERLRSRQNSISSSESQVSSTTACLTNIHVQWQNIELSQLVEQNKLVYVNAEVSVEEAFNKLVEHNLTSVPVERFPGDMECVTFDYNDLNSYLLLVLGKISVDDVEVTKKCQSGQPVPVGRIVMLTPKNPFHKVPENENLSTVMGILGSGVHRVAITDPQGTTVRGILSQRRLVRYLWDNARLFSNLDTLLNSSLQCLGIGVLDRHMPPTSRQSRVISVLDHEPLVMALYKMHKERISSIAVINSQGMLLGNISVADVRHVTHTSQYPLLHNTCRHFISVILNNRGLEMGKDSFPIFHVYPTSSLARTIAKLVATKAHRLWIVQPAEQTLPTPLSASSSGEALEFSPRNIAPASGTSPVLAAQVGSLEPEFGKGYLVGVVSLTDILSLLARKHTENKQVDPLSARRQRGIPR</sequence>
<dbReference type="PANTHER" id="PTHR13780">
    <property type="entry name" value="AMP-ACTIVATED PROTEIN KINASE, GAMMA REGULATORY SUBUNIT"/>
    <property type="match status" value="1"/>
</dbReference>
<dbReference type="Gene3D" id="3.10.580.10">
    <property type="entry name" value="CBS-domain"/>
    <property type="match status" value="2"/>
</dbReference>
<keyword evidence="5 7" id="KW-0129">CBS domain</keyword>
<evidence type="ECO:0000256" key="1">
    <source>
        <dbReference type="ARBA" id="ARBA00004496"/>
    </source>
</evidence>
<organism evidence="9 10">
    <name type="scientific">Eremothecium sinecaudum</name>
    <dbReference type="NCBI Taxonomy" id="45286"/>
    <lineage>
        <taxon>Eukaryota</taxon>
        <taxon>Fungi</taxon>
        <taxon>Dikarya</taxon>
        <taxon>Ascomycota</taxon>
        <taxon>Saccharomycotina</taxon>
        <taxon>Saccharomycetes</taxon>
        <taxon>Saccharomycetales</taxon>
        <taxon>Saccharomycetaceae</taxon>
        <taxon>Eremothecium</taxon>
    </lineage>
</organism>
<keyword evidence="10" id="KW-1185">Reference proteome</keyword>
<evidence type="ECO:0000259" key="8">
    <source>
        <dbReference type="PROSITE" id="PS51371"/>
    </source>
</evidence>
<keyword evidence="4" id="KW-0677">Repeat</keyword>
<dbReference type="PANTHER" id="PTHR13780:SF36">
    <property type="entry name" value="CBS DOMAIN-CONTAINING PROTEIN"/>
    <property type="match status" value="1"/>
</dbReference>
<dbReference type="FunFam" id="3.10.580.10:FF:000035">
    <property type="entry name" value="Protein SDS23"/>
    <property type="match status" value="1"/>
</dbReference>
<dbReference type="PIRSF" id="PIRSF018148">
    <property type="entry name" value="UCP018148_CBS_YBR214w"/>
    <property type="match status" value="1"/>
</dbReference>
<accession>A0A109UYF2</accession>
<dbReference type="STRING" id="45286.A0A109UYF2"/>
<evidence type="ECO:0000256" key="3">
    <source>
        <dbReference type="ARBA" id="ARBA00022490"/>
    </source>
</evidence>
<dbReference type="RefSeq" id="XP_017986822.1">
    <property type="nucleotide sequence ID" value="XM_018131290.1"/>
</dbReference>
<comment type="subcellular location">
    <subcellularLocation>
        <location evidence="1 6">Cytoplasm</location>
    </subcellularLocation>
</comment>
<dbReference type="Proteomes" id="UP000243052">
    <property type="component" value="Chromosome iii"/>
</dbReference>
<dbReference type="SUPFAM" id="SSF54631">
    <property type="entry name" value="CBS-domain pair"/>
    <property type="match status" value="2"/>
</dbReference>
<dbReference type="InterPro" id="IPR000644">
    <property type="entry name" value="CBS_dom"/>
</dbReference>
<proteinExistence type="inferred from homology"/>
<protein>
    <submittedName>
        <fullName evidence="9">HCL325Cp</fullName>
    </submittedName>
</protein>
<evidence type="ECO:0000256" key="5">
    <source>
        <dbReference type="ARBA" id="ARBA00023122"/>
    </source>
</evidence>
<dbReference type="GeneID" id="28723043"/>